<dbReference type="InterPro" id="IPR032675">
    <property type="entry name" value="LRR_dom_sf"/>
</dbReference>
<dbReference type="SUPFAM" id="SSF52047">
    <property type="entry name" value="RNI-like"/>
    <property type="match status" value="2"/>
</dbReference>
<dbReference type="GO" id="GO:0031146">
    <property type="term" value="P:SCF-dependent proteasomal ubiquitin-dependent protein catabolic process"/>
    <property type="evidence" value="ECO:0007669"/>
    <property type="project" value="TreeGrafter"/>
</dbReference>
<dbReference type="EMBL" id="FNXT01001009">
    <property type="protein sequence ID" value="SZX70756.1"/>
    <property type="molecule type" value="Genomic_DNA"/>
</dbReference>
<dbReference type="GO" id="GO:0019005">
    <property type="term" value="C:SCF ubiquitin ligase complex"/>
    <property type="evidence" value="ECO:0007669"/>
    <property type="project" value="TreeGrafter"/>
</dbReference>
<dbReference type="GO" id="GO:0005930">
    <property type="term" value="C:axoneme"/>
    <property type="evidence" value="ECO:0007669"/>
    <property type="project" value="UniProtKB-SubCell"/>
</dbReference>
<name>A0A383W269_TETOB</name>
<protein>
    <recommendedName>
        <fullName evidence="5">F-box domain-containing protein</fullName>
    </recommendedName>
</protein>
<feature type="region of interest" description="Disordered" evidence="2">
    <location>
        <begin position="316"/>
        <end position="336"/>
    </location>
</feature>
<evidence type="ECO:0000313" key="4">
    <source>
        <dbReference type="Proteomes" id="UP000256970"/>
    </source>
</evidence>
<dbReference type="STRING" id="3088.A0A383W269"/>
<feature type="compositionally biased region" description="Low complexity" evidence="2">
    <location>
        <begin position="317"/>
        <end position="336"/>
    </location>
</feature>
<comment type="subcellular location">
    <subcellularLocation>
        <location evidence="1">Cytoplasm</location>
        <location evidence="1">Cytoskeleton</location>
        <location evidence="1">Cilium axoneme</location>
    </subcellularLocation>
</comment>
<sequence>MLNSSSLQEQPSFQITTEVQRGAALHAHTYSSAPLAGISSASISHSPASSGAPAGALPVLPVLPVVACGQHGPCYPAAGCSRYSGLGSSSPLGHANGAAAAAAGDATHTQGPQSACCCCCCCCCIQPGSSCSACDAGQFEDSARGPSSTTSIGCGSDGTSISASCGGSSARGAHSSSSSPSGPATLLSSLPFEALAIIASLLERPERQALALSCTACRRAVAATATGLVLPAHFVGSAATAATAPVKQAAGQQAPHEAEQLLRRYVGVSNLRLTGCALCSGSARTAQQQHTAGVPDATGISQQQPSVALATAAMDIQQQQQQQQQSGAGVGMPGPAAAAAEDALPWVSPARRAAVREALALMLGLTPTAAAATAAAKAAGTAGGQQLLAPAAAAAAAVDWHQQQAVGCSASCQIRAAARAGDSSSSSAGLADFIAAAGPCLPYLAQLDLSSMCVHSLAGSSSSSSDVDCAEPGSLLAAIGAACPRLSVLHLPGWLWQGLGEIAAASADLACCSAAAATGTATLRTTPDAWAVPLLLQPYELRRAAGLQRALACERLASLAGLGQLRVLRLVGAPAPLDVLRQLSALSQLQVLAVNAACDMPLSAAAAAAAASVKDAHAAAAAAPGADAAAGSGVGEARPGTVMGTALVKLQRLSQLTLSGVSDAACASLGQLSGLASLTQLDIKDCRELRVAALGQLSALSNLRVLKVRRLPQLRAKARAALPLELTGLRALAALALDCDLHLRDIQVLSGMPQLTLLGAASLHCCVNPGYGICLPNVRHLALHTVPPLPAVPVQQQQPAAHGGGQQQHAAPAAPVAAAAGHAAALQQQQQQQLPAAVPFVQFVQQQVQQQQQQQRAAQQQPVQQQQQQALPQQIVWLFPAQAVQQQQQQQQQLMLATLHRLGPANPAAAGPAVLLNQGIVLHQQPISLAAAAAAVAAGTALPYQVVRIGTGQGLVPLQRQSLQQQLLAATAAAAGPLVFAPQQYQQIQQQPQQGAGLGWQAGLSGNLQAALNQAQLLLQLQQQHQQQLGYAVLLQQAAPAQLPVPAAAAPAAPPGNAAAAGAAAAAGCSRGWLAVLCPFLTDLLVGAVDSNVFSAVQGHPTLRRLVLGPGPQPASQLAAAAGPSVAAWGKLGTLPHLQSIKLSNTAGLMPGQDCSAALLGLSQASQLSLHQAGPFGDEHAWLLGSLFKRLQQLHLEGATALTDAGLAHLSFCPLLRLSLAGCPSVTVEGLRRLLLTCQSLQAVQLVGCTAVLPDQVEALQQAVWVVTGRRVELSWRSSKRGPGKQQHA</sequence>
<feature type="region of interest" description="Disordered" evidence="2">
    <location>
        <begin position="795"/>
        <end position="815"/>
    </location>
</feature>
<dbReference type="PANTHER" id="PTHR13318">
    <property type="entry name" value="PARTNER OF PAIRED, ISOFORM B-RELATED"/>
    <property type="match status" value="1"/>
</dbReference>
<gene>
    <name evidence="3" type="ORF">BQ4739_LOCUS10933</name>
</gene>
<evidence type="ECO:0000256" key="2">
    <source>
        <dbReference type="SAM" id="MobiDB-lite"/>
    </source>
</evidence>
<keyword evidence="4" id="KW-1185">Reference proteome</keyword>
<evidence type="ECO:0008006" key="5">
    <source>
        <dbReference type="Google" id="ProtNLM"/>
    </source>
</evidence>
<proteinExistence type="predicted"/>
<evidence type="ECO:0000256" key="1">
    <source>
        <dbReference type="ARBA" id="ARBA00004430"/>
    </source>
</evidence>
<organism evidence="3 4">
    <name type="scientific">Tetradesmus obliquus</name>
    <name type="common">Green alga</name>
    <name type="synonym">Acutodesmus obliquus</name>
    <dbReference type="NCBI Taxonomy" id="3088"/>
    <lineage>
        <taxon>Eukaryota</taxon>
        <taxon>Viridiplantae</taxon>
        <taxon>Chlorophyta</taxon>
        <taxon>core chlorophytes</taxon>
        <taxon>Chlorophyceae</taxon>
        <taxon>CS clade</taxon>
        <taxon>Sphaeropleales</taxon>
        <taxon>Scenedesmaceae</taxon>
        <taxon>Tetradesmus</taxon>
    </lineage>
</organism>
<accession>A0A383W269</accession>
<dbReference type="Gene3D" id="3.80.10.10">
    <property type="entry name" value="Ribonuclease Inhibitor"/>
    <property type="match status" value="2"/>
</dbReference>
<reference evidence="3 4" key="1">
    <citation type="submission" date="2016-10" db="EMBL/GenBank/DDBJ databases">
        <authorList>
            <person name="Cai Z."/>
        </authorList>
    </citation>
    <scope>NUCLEOTIDE SEQUENCE [LARGE SCALE GENOMIC DNA]</scope>
</reference>
<dbReference type="PANTHER" id="PTHR13318:SF190">
    <property type="entry name" value="PARTNER OF PAIRED, ISOFORM B"/>
    <property type="match status" value="1"/>
</dbReference>
<evidence type="ECO:0000313" key="3">
    <source>
        <dbReference type="EMBL" id="SZX70756.1"/>
    </source>
</evidence>
<dbReference type="Proteomes" id="UP000256970">
    <property type="component" value="Unassembled WGS sequence"/>
</dbReference>